<accession>A0A2Z4PUC0</accession>
<name>A0A2Z4PUC0_9GAMM</name>
<dbReference type="RefSeq" id="WP_239495505.1">
    <property type="nucleotide sequence ID" value="NZ_CP016181.1"/>
</dbReference>
<keyword evidence="7" id="KW-0472">Membrane</keyword>
<organism evidence="11 12">
    <name type="scientific">Marinomonas primoryensis</name>
    <dbReference type="NCBI Taxonomy" id="178399"/>
    <lineage>
        <taxon>Bacteria</taxon>
        <taxon>Pseudomonadati</taxon>
        <taxon>Pseudomonadota</taxon>
        <taxon>Gammaproteobacteria</taxon>
        <taxon>Oceanospirillales</taxon>
        <taxon>Oceanospirillaceae</taxon>
        <taxon>Marinomonas</taxon>
    </lineage>
</organism>
<dbReference type="InterPro" id="IPR000014">
    <property type="entry name" value="PAS"/>
</dbReference>
<evidence type="ECO:0000259" key="10">
    <source>
        <dbReference type="PROSITE" id="PS50192"/>
    </source>
</evidence>
<evidence type="ECO:0000259" key="8">
    <source>
        <dbReference type="PROSITE" id="PS50111"/>
    </source>
</evidence>
<feature type="domain" description="Methyl-accepting transducer" evidence="8">
    <location>
        <begin position="250"/>
        <end position="486"/>
    </location>
</feature>
<proteinExistence type="inferred from homology"/>
<dbReference type="InterPro" id="IPR004090">
    <property type="entry name" value="Chemotax_Me-accpt_rcpt"/>
</dbReference>
<dbReference type="NCBIfam" id="TIGR00229">
    <property type="entry name" value="sensory_box"/>
    <property type="match status" value="1"/>
</dbReference>
<feature type="transmembrane region" description="Helical" evidence="7">
    <location>
        <begin position="148"/>
        <end position="169"/>
    </location>
</feature>
<dbReference type="CDD" id="cd00130">
    <property type="entry name" value="PAS"/>
    <property type="match status" value="1"/>
</dbReference>
<keyword evidence="2" id="KW-1003">Cell membrane</keyword>
<evidence type="ECO:0000256" key="7">
    <source>
        <dbReference type="SAM" id="Phobius"/>
    </source>
</evidence>
<keyword evidence="2" id="KW-0997">Cell inner membrane</keyword>
<evidence type="ECO:0000313" key="12">
    <source>
        <dbReference type="Proteomes" id="UP000249898"/>
    </source>
</evidence>
<feature type="domain" description="T-SNARE coiled-coil homology" evidence="10">
    <location>
        <begin position="445"/>
        <end position="482"/>
    </location>
</feature>
<dbReference type="InterPro" id="IPR000727">
    <property type="entry name" value="T_SNARE_dom"/>
</dbReference>
<sequence length="526" mass="58226">MKKNLPITQIEDLFDGSLNILSTTNLDGAITYINKDFIKISGFKKDELIGENHNMVRHPDMPEKAYENLWSTVKSGESWMGLVKNRCKNGNHYWVDAFVTPIKHCGVSAEYQSVRRKPTRDCVNRAEYLYEILLKGKKTKIVKKSFSLSTRALLSVITPMALLLIFVIIFDPKSYYTALAILISLMISVVSLIIFFKPYRSLVKEAVTLVQSPIAQYIYTGRRDDIGQLKLAMKMLESETSGLIGRIADSAENLKNNASILSAEINKSEGGVRKQSEETDKVATSITEMTVSVREVAINTQSSSEATLLGLKEVKNGKKIVDESMEAIKQLSERIAEATDVINLVNANSKSISSILDVIGAIAEQTNLLALNAAIEAARAGEAGRGFAVVADEVRSLANRTQSSTDEIRQMIDRLQDRAKKAVMAMELGQKQTSACVDQNTLTVESLNSIYQTIKKINDMNIQIATAVEQQSVVANEINQSIFSIRDMSEKNLSSLVINTKTSREILTISQGLSDLSSQFWSNQNS</sequence>
<dbReference type="PROSITE" id="PS50192">
    <property type="entry name" value="T_SNARE"/>
    <property type="match status" value="1"/>
</dbReference>
<dbReference type="SMART" id="SM00283">
    <property type="entry name" value="MA"/>
    <property type="match status" value="1"/>
</dbReference>
<dbReference type="FunFam" id="1.10.287.950:FF:000001">
    <property type="entry name" value="Methyl-accepting chemotaxis sensory transducer"/>
    <property type="match status" value="1"/>
</dbReference>
<gene>
    <name evidence="11" type="ORF">A8139_14445</name>
</gene>
<evidence type="ECO:0000256" key="2">
    <source>
        <dbReference type="ARBA" id="ARBA00022519"/>
    </source>
</evidence>
<evidence type="ECO:0000256" key="4">
    <source>
        <dbReference type="ARBA" id="ARBA00029447"/>
    </source>
</evidence>
<dbReference type="PANTHER" id="PTHR32089">
    <property type="entry name" value="METHYL-ACCEPTING CHEMOTAXIS PROTEIN MCPB"/>
    <property type="match status" value="1"/>
</dbReference>
<dbReference type="Pfam" id="PF00015">
    <property type="entry name" value="MCPsignal"/>
    <property type="match status" value="1"/>
</dbReference>
<dbReference type="InterPro" id="IPR004089">
    <property type="entry name" value="MCPsignal_dom"/>
</dbReference>
<dbReference type="Gene3D" id="3.30.450.20">
    <property type="entry name" value="PAS domain"/>
    <property type="match status" value="1"/>
</dbReference>
<dbReference type="GO" id="GO:0007165">
    <property type="term" value="P:signal transduction"/>
    <property type="evidence" value="ECO:0007669"/>
    <property type="project" value="UniProtKB-KW"/>
</dbReference>
<feature type="coiled-coil region" evidence="6">
    <location>
        <begin position="321"/>
        <end position="348"/>
    </location>
</feature>
<dbReference type="GO" id="GO:0006935">
    <property type="term" value="P:chemotaxis"/>
    <property type="evidence" value="ECO:0007669"/>
    <property type="project" value="InterPro"/>
</dbReference>
<dbReference type="EMBL" id="CP016181">
    <property type="protein sequence ID" value="AWY01045.1"/>
    <property type="molecule type" value="Genomic_DNA"/>
</dbReference>
<keyword evidence="3 5" id="KW-0807">Transducer</keyword>
<evidence type="ECO:0000256" key="6">
    <source>
        <dbReference type="SAM" id="Coils"/>
    </source>
</evidence>
<dbReference type="PROSITE" id="PS50112">
    <property type="entry name" value="PAS"/>
    <property type="match status" value="1"/>
</dbReference>
<dbReference type="PROSITE" id="PS50111">
    <property type="entry name" value="CHEMOTAXIS_TRANSDUC_2"/>
    <property type="match status" value="1"/>
</dbReference>
<dbReference type="AlphaFoldDB" id="A0A2Z4PUC0"/>
<dbReference type="CDD" id="cd11386">
    <property type="entry name" value="MCP_signal"/>
    <property type="match status" value="1"/>
</dbReference>
<comment type="similarity">
    <text evidence="4">Belongs to the methyl-accepting chemotaxis (MCP) protein family.</text>
</comment>
<dbReference type="GO" id="GO:0004888">
    <property type="term" value="F:transmembrane signaling receptor activity"/>
    <property type="evidence" value="ECO:0007669"/>
    <property type="project" value="InterPro"/>
</dbReference>
<dbReference type="Pfam" id="PF08447">
    <property type="entry name" value="PAS_3"/>
    <property type="match status" value="1"/>
</dbReference>
<dbReference type="SUPFAM" id="SSF55785">
    <property type="entry name" value="PYP-like sensor domain (PAS domain)"/>
    <property type="match status" value="1"/>
</dbReference>
<keyword evidence="6" id="KW-0175">Coiled coil</keyword>
<keyword evidence="7" id="KW-1133">Transmembrane helix</keyword>
<evidence type="ECO:0000313" key="11">
    <source>
        <dbReference type="EMBL" id="AWY01045.1"/>
    </source>
</evidence>
<dbReference type="InterPro" id="IPR013655">
    <property type="entry name" value="PAS_fold_3"/>
</dbReference>
<dbReference type="InterPro" id="IPR035965">
    <property type="entry name" value="PAS-like_dom_sf"/>
</dbReference>
<dbReference type="PANTHER" id="PTHR32089:SF74">
    <property type="entry name" value="METHYL-ACCEPTING CHEMOTAXIS PROTEIN AER"/>
    <property type="match status" value="1"/>
</dbReference>
<keyword evidence="7" id="KW-0812">Transmembrane</keyword>
<protein>
    <submittedName>
        <fullName evidence="11">Chemotaxis protein</fullName>
    </submittedName>
</protein>
<comment type="subcellular location">
    <subcellularLocation>
        <location evidence="1">Cell inner membrane</location>
        <topology evidence="1">Multi-pass membrane protein</topology>
    </subcellularLocation>
</comment>
<evidence type="ECO:0000256" key="3">
    <source>
        <dbReference type="ARBA" id="ARBA00023224"/>
    </source>
</evidence>
<dbReference type="SUPFAM" id="SSF58104">
    <property type="entry name" value="Methyl-accepting chemotaxis protein (MCP) signaling domain"/>
    <property type="match status" value="1"/>
</dbReference>
<feature type="domain" description="PAS" evidence="9">
    <location>
        <begin position="6"/>
        <end position="76"/>
    </location>
</feature>
<dbReference type="GO" id="GO:0005886">
    <property type="term" value="C:plasma membrane"/>
    <property type="evidence" value="ECO:0007669"/>
    <property type="project" value="UniProtKB-SubCell"/>
</dbReference>
<dbReference type="PRINTS" id="PR00260">
    <property type="entry name" value="CHEMTRNSDUCR"/>
</dbReference>
<evidence type="ECO:0000256" key="1">
    <source>
        <dbReference type="ARBA" id="ARBA00004429"/>
    </source>
</evidence>
<evidence type="ECO:0000259" key="9">
    <source>
        <dbReference type="PROSITE" id="PS50112"/>
    </source>
</evidence>
<feature type="transmembrane region" description="Helical" evidence="7">
    <location>
        <begin position="175"/>
        <end position="196"/>
    </location>
</feature>
<dbReference type="Proteomes" id="UP000249898">
    <property type="component" value="Chromosome"/>
</dbReference>
<dbReference type="Gene3D" id="1.10.287.950">
    <property type="entry name" value="Methyl-accepting chemotaxis protein"/>
    <property type="match status" value="1"/>
</dbReference>
<reference evidence="11 12" key="1">
    <citation type="submission" date="2016-06" db="EMBL/GenBank/DDBJ databases">
        <title>The sequenced genome of the ice-adhering bacterium Marinomonas primoryensis, from Antarctica.</title>
        <authorList>
            <person name="Graham L."/>
            <person name="Vance T.D.R."/>
            <person name="Davies P.L."/>
        </authorList>
    </citation>
    <scope>NUCLEOTIDE SEQUENCE [LARGE SCALE GENOMIC DNA]</scope>
    <source>
        <strain evidence="11 12">AceL</strain>
    </source>
</reference>
<dbReference type="SMART" id="SM00091">
    <property type="entry name" value="PAS"/>
    <property type="match status" value="1"/>
</dbReference>
<evidence type="ECO:0000256" key="5">
    <source>
        <dbReference type="PROSITE-ProRule" id="PRU00284"/>
    </source>
</evidence>